<dbReference type="EMBL" id="VYKK01000004">
    <property type="protein sequence ID" value="KAA9007263.1"/>
    <property type="molecule type" value="Genomic_DNA"/>
</dbReference>
<dbReference type="OrthoDB" id="2327485at2"/>
<dbReference type="RefSeq" id="WP_150456553.1">
    <property type="nucleotide sequence ID" value="NZ_VYKK01000004.1"/>
</dbReference>
<gene>
    <name evidence="1" type="ORF">F4V43_01895</name>
</gene>
<keyword evidence="2" id="KW-1185">Reference proteome</keyword>
<accession>A0A5J5GHR0</accession>
<name>A0A5J5GHR0_9BACL</name>
<evidence type="ECO:0000313" key="1">
    <source>
        <dbReference type="EMBL" id="KAA9007263.1"/>
    </source>
</evidence>
<sequence length="64" mass="7534">MFVDWNGEDWMRIVPKYVVEEVPAIDGSTEYRICRLNDKKYSRESWGSAIQAQNARLLGEYSFD</sequence>
<dbReference type="Proteomes" id="UP000367750">
    <property type="component" value="Unassembled WGS sequence"/>
</dbReference>
<reference evidence="1 2" key="1">
    <citation type="submission" date="2019-09" db="EMBL/GenBank/DDBJ databases">
        <title>Bacillus ochoae sp. nov., Paenibacillus whitsoniae sp. nov., Paenibacillus spiritus sp. nov. Isolated from the Mars Exploration Rover during spacecraft assembly.</title>
        <authorList>
            <person name="Seuylemezian A."/>
            <person name="Vaishampayan P."/>
        </authorList>
    </citation>
    <scope>NUCLEOTIDE SEQUENCE [LARGE SCALE GENOMIC DNA]</scope>
    <source>
        <strain evidence="1 2">MER_111</strain>
    </source>
</reference>
<dbReference type="AlphaFoldDB" id="A0A5J5GHR0"/>
<comment type="caution">
    <text evidence="1">The sequence shown here is derived from an EMBL/GenBank/DDBJ whole genome shotgun (WGS) entry which is preliminary data.</text>
</comment>
<organism evidence="1 2">
    <name type="scientific">Paenibacillus spiritus</name>
    <dbReference type="NCBI Taxonomy" id="2496557"/>
    <lineage>
        <taxon>Bacteria</taxon>
        <taxon>Bacillati</taxon>
        <taxon>Bacillota</taxon>
        <taxon>Bacilli</taxon>
        <taxon>Bacillales</taxon>
        <taxon>Paenibacillaceae</taxon>
        <taxon>Paenibacillus</taxon>
    </lineage>
</organism>
<evidence type="ECO:0000313" key="2">
    <source>
        <dbReference type="Proteomes" id="UP000367750"/>
    </source>
</evidence>
<proteinExistence type="predicted"/>
<protein>
    <submittedName>
        <fullName evidence="1">Uncharacterized protein</fullName>
    </submittedName>
</protein>